<evidence type="ECO:0000313" key="1">
    <source>
        <dbReference type="EMBL" id="KAJ1357661.1"/>
    </source>
</evidence>
<accession>A0AAD5N0S7</accession>
<keyword evidence="2" id="KW-1185">Reference proteome</keyword>
<protein>
    <submittedName>
        <fullName evidence="1">Uncharacterized protein</fullName>
    </submittedName>
</protein>
<comment type="caution">
    <text evidence="1">The sequence shown here is derived from an EMBL/GenBank/DDBJ whole genome shotgun (WGS) entry which is preliminary data.</text>
</comment>
<dbReference type="Proteomes" id="UP001196413">
    <property type="component" value="Unassembled WGS sequence"/>
</dbReference>
<name>A0AAD5N0S7_PARTN</name>
<proteinExistence type="predicted"/>
<reference evidence="1" key="1">
    <citation type="submission" date="2021-06" db="EMBL/GenBank/DDBJ databases">
        <title>Parelaphostrongylus tenuis whole genome reference sequence.</title>
        <authorList>
            <person name="Garwood T.J."/>
            <person name="Larsen P.A."/>
            <person name="Fountain-Jones N.M."/>
            <person name="Garbe J.R."/>
            <person name="Macchietto M.G."/>
            <person name="Kania S.A."/>
            <person name="Gerhold R.W."/>
            <person name="Richards J.E."/>
            <person name="Wolf T.M."/>
        </authorList>
    </citation>
    <scope>NUCLEOTIDE SEQUENCE</scope>
    <source>
        <strain evidence="1">MNPRO001-30</strain>
        <tissue evidence="1">Meninges</tissue>
    </source>
</reference>
<evidence type="ECO:0000313" key="2">
    <source>
        <dbReference type="Proteomes" id="UP001196413"/>
    </source>
</evidence>
<sequence>MVYSDSGSATQVAGISRSADAVRALVMRSVMQALFDVLEQQDRAAGLPDFVITSILNQLTVNITYALLECKRVVVISGNEETSNTIMANWSRGMWQSVVNRVVRALTSGPLGSHLIF</sequence>
<organism evidence="1 2">
    <name type="scientific">Parelaphostrongylus tenuis</name>
    <name type="common">Meningeal worm</name>
    <dbReference type="NCBI Taxonomy" id="148309"/>
    <lineage>
        <taxon>Eukaryota</taxon>
        <taxon>Metazoa</taxon>
        <taxon>Ecdysozoa</taxon>
        <taxon>Nematoda</taxon>
        <taxon>Chromadorea</taxon>
        <taxon>Rhabditida</taxon>
        <taxon>Rhabditina</taxon>
        <taxon>Rhabditomorpha</taxon>
        <taxon>Strongyloidea</taxon>
        <taxon>Metastrongylidae</taxon>
        <taxon>Parelaphostrongylus</taxon>
    </lineage>
</organism>
<dbReference type="EMBL" id="JAHQIW010003215">
    <property type="protein sequence ID" value="KAJ1357661.1"/>
    <property type="molecule type" value="Genomic_DNA"/>
</dbReference>
<dbReference type="AlphaFoldDB" id="A0AAD5N0S7"/>
<gene>
    <name evidence="1" type="ORF">KIN20_015846</name>
</gene>